<evidence type="ECO:0000259" key="1">
    <source>
        <dbReference type="Pfam" id="PF11716"/>
    </source>
</evidence>
<dbReference type="SUPFAM" id="SSF109854">
    <property type="entry name" value="DinB/YfiT-like putative metalloenzymes"/>
    <property type="match status" value="1"/>
</dbReference>
<dbReference type="Pfam" id="PF11716">
    <property type="entry name" value="MDMPI_N"/>
    <property type="match status" value="1"/>
</dbReference>
<dbReference type="EMBL" id="SJKD01000015">
    <property type="protein sequence ID" value="TCC37503.1"/>
    <property type="molecule type" value="Genomic_DNA"/>
</dbReference>
<proteinExistence type="predicted"/>
<comment type="caution">
    <text evidence="2">The sequence shown here is derived from an EMBL/GenBank/DDBJ whole genome shotgun (WGS) entry which is preliminary data.</text>
</comment>
<feature type="domain" description="Mycothiol-dependent maleylpyruvate isomerase metal-binding" evidence="1">
    <location>
        <begin position="6"/>
        <end position="153"/>
    </location>
</feature>
<organism evidence="2 3">
    <name type="scientific">Kribbella capetownensis</name>
    <dbReference type="NCBI Taxonomy" id="1572659"/>
    <lineage>
        <taxon>Bacteria</taxon>
        <taxon>Bacillati</taxon>
        <taxon>Actinomycetota</taxon>
        <taxon>Actinomycetes</taxon>
        <taxon>Propionibacteriales</taxon>
        <taxon>Kribbellaceae</taxon>
        <taxon>Kribbella</taxon>
    </lineage>
</organism>
<keyword evidence="3" id="KW-1185">Reference proteome</keyword>
<gene>
    <name evidence="2" type="ORF">E0H75_40205</name>
</gene>
<dbReference type="GO" id="GO:0046872">
    <property type="term" value="F:metal ion binding"/>
    <property type="evidence" value="ECO:0007669"/>
    <property type="project" value="InterPro"/>
</dbReference>
<reference evidence="2 3" key="1">
    <citation type="submission" date="2019-02" db="EMBL/GenBank/DDBJ databases">
        <title>Kribbella capetownensis sp. nov. and Kribbella speibonae sp. nov., isolated from soil.</title>
        <authorList>
            <person name="Curtis S.M."/>
            <person name="Norton I."/>
            <person name="Everest G.J."/>
            <person name="Meyers P.R."/>
        </authorList>
    </citation>
    <scope>NUCLEOTIDE SEQUENCE [LARGE SCALE GENOMIC DNA]</scope>
    <source>
        <strain evidence="2 3">YM53</strain>
    </source>
</reference>
<sequence length="204" mass="22514">MFPIAGEFVEDFVQQAQVSDRWLRPSVLPKMSVGELACHLGRQLTLAAELLQATTAIPPLDSVDEHYHRAAWVMTSSPDDPPNDRTAAEAEAALGVAALRTRVDKALATLTTLLASHTTADVVLIPWQGWSLRRDDFLLTRMLEIVVHTDDLALSVGVPTPRFPEEVFAPVRDLLVRLAVRRNGQSAVISTLTRRERSQVISAF</sequence>
<name>A0A4R0IUA6_9ACTN</name>
<dbReference type="OrthoDB" id="3213216at2"/>
<dbReference type="InterPro" id="IPR024344">
    <property type="entry name" value="MDMPI_metal-binding"/>
</dbReference>
<accession>A0A4R0IUA6</accession>
<protein>
    <recommendedName>
        <fullName evidence="1">Mycothiol-dependent maleylpyruvate isomerase metal-binding domain-containing protein</fullName>
    </recommendedName>
</protein>
<dbReference type="InterPro" id="IPR034660">
    <property type="entry name" value="DinB/YfiT-like"/>
</dbReference>
<evidence type="ECO:0000313" key="3">
    <source>
        <dbReference type="Proteomes" id="UP000293342"/>
    </source>
</evidence>
<dbReference type="Gene3D" id="1.20.120.450">
    <property type="entry name" value="dinb family like domain"/>
    <property type="match status" value="1"/>
</dbReference>
<dbReference type="AlphaFoldDB" id="A0A4R0IUA6"/>
<dbReference type="Proteomes" id="UP000293342">
    <property type="component" value="Unassembled WGS sequence"/>
</dbReference>
<evidence type="ECO:0000313" key="2">
    <source>
        <dbReference type="EMBL" id="TCC37503.1"/>
    </source>
</evidence>